<name>A0A1D6JQB4_MAIZE</name>
<gene>
    <name evidence="1" type="ORF">ZEAMMB73_Zm00001d027876</name>
</gene>
<dbReference type="AlphaFoldDB" id="A0A1D6JQB4"/>
<accession>A0A1D6JQB4</accession>
<dbReference type="EMBL" id="CM007647">
    <property type="protein sequence ID" value="ONL94178.1"/>
    <property type="molecule type" value="Genomic_DNA"/>
</dbReference>
<organism evidence="1">
    <name type="scientific">Zea mays</name>
    <name type="common">Maize</name>
    <dbReference type="NCBI Taxonomy" id="4577"/>
    <lineage>
        <taxon>Eukaryota</taxon>
        <taxon>Viridiplantae</taxon>
        <taxon>Streptophyta</taxon>
        <taxon>Embryophyta</taxon>
        <taxon>Tracheophyta</taxon>
        <taxon>Spermatophyta</taxon>
        <taxon>Magnoliopsida</taxon>
        <taxon>Liliopsida</taxon>
        <taxon>Poales</taxon>
        <taxon>Poaceae</taxon>
        <taxon>PACMAD clade</taxon>
        <taxon>Panicoideae</taxon>
        <taxon>Andropogonodae</taxon>
        <taxon>Andropogoneae</taxon>
        <taxon>Tripsacinae</taxon>
        <taxon>Zea</taxon>
    </lineage>
</organism>
<sequence length="80" mass="8832">MGIFSYGYDGREGQTCEQVPCRCCRGRQTCTVHNCQLFVAACAPGRDTIPVQVMLLGDGDTLLLLDLCDCNNRASMERQL</sequence>
<proteinExistence type="predicted"/>
<evidence type="ECO:0000313" key="1">
    <source>
        <dbReference type="EMBL" id="ONL94178.1"/>
    </source>
</evidence>
<protein>
    <submittedName>
        <fullName evidence="1">Omega-amidase chloroplastic</fullName>
    </submittedName>
</protein>
<reference evidence="1" key="1">
    <citation type="submission" date="2015-12" db="EMBL/GenBank/DDBJ databases">
        <title>Update maize B73 reference genome by single molecule sequencing technologies.</title>
        <authorList>
            <consortium name="Maize Genome Sequencing Project"/>
            <person name="Ware D."/>
        </authorList>
    </citation>
    <scope>NUCLEOTIDE SEQUENCE [LARGE SCALE GENOMIC DNA]</scope>
    <source>
        <tissue evidence="1">Seedling</tissue>
    </source>
</reference>